<dbReference type="AlphaFoldDB" id="A0A0A9WE84"/>
<evidence type="ECO:0000256" key="1">
    <source>
        <dbReference type="SAM" id="MobiDB-lite"/>
    </source>
</evidence>
<reference evidence="3" key="3">
    <citation type="journal article" date="2016" name="Gigascience">
        <title>De novo construction of an expanded transcriptome assembly for the western tarnished plant bug, Lygus hesperus.</title>
        <authorList>
            <person name="Tassone E.E."/>
            <person name="Geib S.M."/>
            <person name="Hall B."/>
            <person name="Fabrick J.A."/>
            <person name="Brent C.S."/>
            <person name="Hull J.J."/>
        </authorList>
    </citation>
    <scope>NUCLEOTIDE SEQUENCE</scope>
</reference>
<reference evidence="2" key="1">
    <citation type="journal article" date="2014" name="PLoS ONE">
        <title>Transcriptome-Based Identification of ABC Transporters in the Western Tarnished Plant Bug Lygus hesperus.</title>
        <authorList>
            <person name="Hull J.J."/>
            <person name="Chaney K."/>
            <person name="Geib S.M."/>
            <person name="Fabrick J.A."/>
            <person name="Brent C.S."/>
            <person name="Walsh D."/>
            <person name="Lavine L.C."/>
        </authorList>
    </citation>
    <scope>NUCLEOTIDE SEQUENCE</scope>
</reference>
<sequence length="153" mass="16301">NNNNKKKKDQFNPFARLCTHTITTQVDNVTLVSVGGNRGNGSDTNANSYNNSKRHDNPFSAFTNENAVAASSYSTAAGAAIATNDNTENVTVAAEFGNSSFLISPALTKTEVSLHIQFRLVVPLVANDTIVIHLPGFKGGNVGYFSLDPVENP</sequence>
<dbReference type="EMBL" id="GDHC01011055">
    <property type="protein sequence ID" value="JAQ07574.1"/>
    <property type="molecule type" value="Transcribed_RNA"/>
</dbReference>
<dbReference type="EMBL" id="GBHO01040449">
    <property type="protein sequence ID" value="JAG03155.1"/>
    <property type="molecule type" value="Transcribed_RNA"/>
</dbReference>
<feature type="non-terminal residue" evidence="2">
    <location>
        <position position="1"/>
    </location>
</feature>
<evidence type="ECO:0000313" key="3">
    <source>
        <dbReference type="EMBL" id="JAQ07574.1"/>
    </source>
</evidence>
<accession>A0A0A9WE84</accession>
<feature type="region of interest" description="Disordered" evidence="1">
    <location>
        <begin position="34"/>
        <end position="56"/>
    </location>
</feature>
<gene>
    <name evidence="2" type="ORF">CM83_28664</name>
    <name evidence="3" type="ORF">g.1927</name>
</gene>
<protein>
    <submittedName>
        <fullName evidence="2">Uncharacterized protein</fullName>
    </submittedName>
</protein>
<organism evidence="2">
    <name type="scientific">Lygus hesperus</name>
    <name type="common">Western plant bug</name>
    <dbReference type="NCBI Taxonomy" id="30085"/>
    <lineage>
        <taxon>Eukaryota</taxon>
        <taxon>Metazoa</taxon>
        <taxon>Ecdysozoa</taxon>
        <taxon>Arthropoda</taxon>
        <taxon>Hexapoda</taxon>
        <taxon>Insecta</taxon>
        <taxon>Pterygota</taxon>
        <taxon>Neoptera</taxon>
        <taxon>Paraneoptera</taxon>
        <taxon>Hemiptera</taxon>
        <taxon>Heteroptera</taxon>
        <taxon>Panheteroptera</taxon>
        <taxon>Cimicomorpha</taxon>
        <taxon>Miridae</taxon>
        <taxon>Mirini</taxon>
        <taxon>Lygus</taxon>
    </lineage>
</organism>
<feature type="compositionally biased region" description="Polar residues" evidence="1">
    <location>
        <begin position="40"/>
        <end position="51"/>
    </location>
</feature>
<reference evidence="2" key="2">
    <citation type="submission" date="2014-07" db="EMBL/GenBank/DDBJ databases">
        <authorList>
            <person name="Hull J."/>
        </authorList>
    </citation>
    <scope>NUCLEOTIDE SEQUENCE</scope>
</reference>
<proteinExistence type="predicted"/>
<name>A0A0A9WE84_LYGHE</name>
<evidence type="ECO:0000313" key="2">
    <source>
        <dbReference type="EMBL" id="JAG03155.1"/>
    </source>
</evidence>